<dbReference type="Gene3D" id="1.10.10.10">
    <property type="entry name" value="Winged helix-like DNA-binding domain superfamily/Winged helix DNA-binding domain"/>
    <property type="match status" value="1"/>
</dbReference>
<organism evidence="5 6">
    <name type="scientific">Anaeromonas frigoriresistens</name>
    <dbReference type="NCBI Taxonomy" id="2683708"/>
    <lineage>
        <taxon>Bacteria</taxon>
        <taxon>Bacillati</taxon>
        <taxon>Bacillota</taxon>
        <taxon>Tissierellia</taxon>
        <taxon>Tissierellales</taxon>
        <taxon>Thermohalobacteraceae</taxon>
        <taxon>Anaeromonas</taxon>
    </lineage>
</organism>
<reference evidence="5" key="1">
    <citation type="submission" date="2019-12" db="EMBL/GenBank/DDBJ databases">
        <title>Clostridiaceae gen. nov. sp. nov., isolated from sediment in Xinjiang, China.</title>
        <authorList>
            <person name="Zhang R."/>
        </authorList>
    </citation>
    <scope>NUCLEOTIDE SEQUENCE</scope>
    <source>
        <strain evidence="5">D2Q-11</strain>
    </source>
</reference>
<dbReference type="SUPFAM" id="SSF46785">
    <property type="entry name" value="Winged helix' DNA-binding domain"/>
    <property type="match status" value="1"/>
</dbReference>
<evidence type="ECO:0000256" key="3">
    <source>
        <dbReference type="ARBA" id="ARBA00023163"/>
    </source>
</evidence>
<dbReference type="NCBIfam" id="NF033788">
    <property type="entry name" value="HTH_metalloreg"/>
    <property type="match status" value="1"/>
</dbReference>
<dbReference type="InterPro" id="IPR011991">
    <property type="entry name" value="ArsR-like_HTH"/>
</dbReference>
<dbReference type="SMART" id="SM00418">
    <property type="entry name" value="HTH_ARSR"/>
    <property type="match status" value="1"/>
</dbReference>
<evidence type="ECO:0000256" key="1">
    <source>
        <dbReference type="ARBA" id="ARBA00023015"/>
    </source>
</evidence>
<evidence type="ECO:0000313" key="6">
    <source>
        <dbReference type="Proteomes" id="UP000724672"/>
    </source>
</evidence>
<sequence length="94" mass="10764">MLGFNKNEIDVDILKALADETRLDILKLLGNKEMNVNEIAQNSRVSRPTISHHLQIMRRARIVEARKEGKETFYSVNNYVLTSLAQSILGFISY</sequence>
<dbReference type="InterPro" id="IPR051081">
    <property type="entry name" value="HTH_MetalResp_TranReg"/>
</dbReference>
<keyword evidence="6" id="KW-1185">Reference proteome</keyword>
<feature type="domain" description="HTH arsR-type" evidence="4">
    <location>
        <begin position="2"/>
        <end position="94"/>
    </location>
</feature>
<dbReference type="RefSeq" id="WP_203366052.1">
    <property type="nucleotide sequence ID" value="NZ_WSFT01000028.1"/>
</dbReference>
<dbReference type="PANTHER" id="PTHR33154:SF33">
    <property type="entry name" value="TRANSCRIPTIONAL REPRESSOR SDPR"/>
    <property type="match status" value="1"/>
</dbReference>
<dbReference type="GO" id="GO:0003677">
    <property type="term" value="F:DNA binding"/>
    <property type="evidence" value="ECO:0007669"/>
    <property type="project" value="UniProtKB-KW"/>
</dbReference>
<name>A0A942Z6Z6_9FIRM</name>
<dbReference type="Pfam" id="PF01022">
    <property type="entry name" value="HTH_5"/>
    <property type="match status" value="1"/>
</dbReference>
<evidence type="ECO:0000313" key="5">
    <source>
        <dbReference type="EMBL" id="MBS4538132.1"/>
    </source>
</evidence>
<evidence type="ECO:0000256" key="2">
    <source>
        <dbReference type="ARBA" id="ARBA00023125"/>
    </source>
</evidence>
<protein>
    <submittedName>
        <fullName evidence="5">Winged helix-turn-helix transcriptional regulator</fullName>
    </submittedName>
</protein>
<dbReference type="AlphaFoldDB" id="A0A942Z6Z6"/>
<dbReference type="CDD" id="cd00090">
    <property type="entry name" value="HTH_ARSR"/>
    <property type="match status" value="1"/>
</dbReference>
<dbReference type="Proteomes" id="UP000724672">
    <property type="component" value="Unassembled WGS sequence"/>
</dbReference>
<dbReference type="PROSITE" id="PS50987">
    <property type="entry name" value="HTH_ARSR_2"/>
    <property type="match status" value="1"/>
</dbReference>
<dbReference type="InterPro" id="IPR036388">
    <property type="entry name" value="WH-like_DNA-bd_sf"/>
</dbReference>
<keyword evidence="1" id="KW-0805">Transcription regulation</keyword>
<keyword evidence="2" id="KW-0238">DNA-binding</keyword>
<dbReference type="EMBL" id="WSFT01000028">
    <property type="protein sequence ID" value="MBS4538132.1"/>
    <property type="molecule type" value="Genomic_DNA"/>
</dbReference>
<accession>A0A942Z6Z6</accession>
<gene>
    <name evidence="5" type="ORF">GOQ27_06640</name>
</gene>
<keyword evidence="3" id="KW-0804">Transcription</keyword>
<comment type="caution">
    <text evidence="5">The sequence shown here is derived from an EMBL/GenBank/DDBJ whole genome shotgun (WGS) entry which is preliminary data.</text>
</comment>
<evidence type="ECO:0000259" key="4">
    <source>
        <dbReference type="PROSITE" id="PS50987"/>
    </source>
</evidence>
<dbReference type="PANTHER" id="PTHR33154">
    <property type="entry name" value="TRANSCRIPTIONAL REGULATOR, ARSR FAMILY"/>
    <property type="match status" value="1"/>
</dbReference>
<dbReference type="InterPro" id="IPR001845">
    <property type="entry name" value="HTH_ArsR_DNA-bd_dom"/>
</dbReference>
<dbReference type="PRINTS" id="PR00778">
    <property type="entry name" value="HTHARSR"/>
</dbReference>
<proteinExistence type="predicted"/>
<dbReference type="GO" id="GO:0003700">
    <property type="term" value="F:DNA-binding transcription factor activity"/>
    <property type="evidence" value="ECO:0007669"/>
    <property type="project" value="InterPro"/>
</dbReference>
<dbReference type="InterPro" id="IPR036390">
    <property type="entry name" value="WH_DNA-bd_sf"/>
</dbReference>